<proteinExistence type="predicted"/>
<comment type="caution">
    <text evidence="2">The sequence shown here is derived from an EMBL/GenBank/DDBJ whole genome shotgun (WGS) entry which is preliminary data.</text>
</comment>
<accession>A0ABN9X6R5</accession>
<evidence type="ECO:0000313" key="1">
    <source>
        <dbReference type="EMBL" id="CAK0872182.1"/>
    </source>
</evidence>
<evidence type="ECO:0000313" key="3">
    <source>
        <dbReference type="Proteomes" id="UP001189429"/>
    </source>
</evidence>
<organism evidence="2 3">
    <name type="scientific">Prorocentrum cordatum</name>
    <dbReference type="NCBI Taxonomy" id="2364126"/>
    <lineage>
        <taxon>Eukaryota</taxon>
        <taxon>Sar</taxon>
        <taxon>Alveolata</taxon>
        <taxon>Dinophyceae</taxon>
        <taxon>Prorocentrales</taxon>
        <taxon>Prorocentraceae</taxon>
        <taxon>Prorocentrum</taxon>
    </lineage>
</organism>
<keyword evidence="3" id="KW-1185">Reference proteome</keyword>
<dbReference type="EMBL" id="CAUYUJ010019991">
    <property type="protein sequence ID" value="CAK0895103.1"/>
    <property type="molecule type" value="Genomic_DNA"/>
</dbReference>
<sequence length="177" mass="19624">MRTPRAVCIVGAGPAGLQLGHLLLRDGSALADYVIFERSGSAGSFFERFPVHRSLISLNKRHARSRSEEFRMRHDWNSLLGSDAAGVRPVTERSDELYPHANVLVEYLREYAAEQSEHISTTAWRFGGYGRWPARGASSSAWSAAAGPRSPRAAAAWWWPRGCRLRTGPRTSSARDS</sequence>
<dbReference type="Gene3D" id="3.50.50.60">
    <property type="entry name" value="FAD/NAD(P)-binding domain"/>
    <property type="match status" value="1"/>
</dbReference>
<protein>
    <submittedName>
        <fullName evidence="2">Uncharacterized protein</fullName>
    </submittedName>
</protein>
<name>A0ABN9X6R5_9DINO</name>
<reference evidence="2" key="1">
    <citation type="submission" date="2023-10" db="EMBL/GenBank/DDBJ databases">
        <authorList>
            <person name="Chen Y."/>
            <person name="Shah S."/>
            <person name="Dougan E. K."/>
            <person name="Thang M."/>
            <person name="Chan C."/>
        </authorList>
    </citation>
    <scope>NUCLEOTIDE SEQUENCE [LARGE SCALE GENOMIC DNA]</scope>
</reference>
<dbReference type="InterPro" id="IPR036188">
    <property type="entry name" value="FAD/NAD-bd_sf"/>
</dbReference>
<dbReference type="Pfam" id="PF13738">
    <property type="entry name" value="Pyr_redox_3"/>
    <property type="match status" value="1"/>
</dbReference>
<evidence type="ECO:0000313" key="2">
    <source>
        <dbReference type="EMBL" id="CAK0895103.1"/>
    </source>
</evidence>
<dbReference type="SUPFAM" id="SSF51905">
    <property type="entry name" value="FAD/NAD(P)-binding domain"/>
    <property type="match status" value="1"/>
</dbReference>
<dbReference type="Proteomes" id="UP001189429">
    <property type="component" value="Unassembled WGS sequence"/>
</dbReference>
<dbReference type="PRINTS" id="PR00419">
    <property type="entry name" value="ADXRDTASE"/>
</dbReference>
<gene>
    <name evidence="1" type="ORF">PCOR1329_LOCUS57724</name>
    <name evidence="2" type="ORF">PCOR1329_LOCUS73953</name>
</gene>
<dbReference type="EMBL" id="CAUYUJ010017144">
    <property type="protein sequence ID" value="CAK0872182.1"/>
    <property type="molecule type" value="Genomic_DNA"/>
</dbReference>